<dbReference type="SUPFAM" id="SSF51197">
    <property type="entry name" value="Clavaminate synthase-like"/>
    <property type="match status" value="1"/>
</dbReference>
<keyword evidence="6" id="KW-1185">Reference proteome</keyword>
<dbReference type="GO" id="GO:0017000">
    <property type="term" value="P:antibiotic biosynthetic process"/>
    <property type="evidence" value="ECO:0007669"/>
    <property type="project" value="UniProtKB-KW"/>
</dbReference>
<dbReference type="Pfam" id="PF02668">
    <property type="entry name" value="TauD"/>
    <property type="match status" value="1"/>
</dbReference>
<evidence type="ECO:0000313" key="6">
    <source>
        <dbReference type="Proteomes" id="UP000217289"/>
    </source>
</evidence>
<dbReference type="PANTHER" id="PTHR10696">
    <property type="entry name" value="GAMMA-BUTYROBETAINE HYDROXYLASE-RELATED"/>
    <property type="match status" value="1"/>
</dbReference>
<dbReference type="OrthoDB" id="9769888at2"/>
<accession>A0A250IFR3</accession>
<dbReference type="Proteomes" id="UP000217289">
    <property type="component" value="Chromosome"/>
</dbReference>
<dbReference type="Gene3D" id="3.60.130.10">
    <property type="entry name" value="Clavaminate synthase-like"/>
    <property type="match status" value="1"/>
</dbReference>
<evidence type="ECO:0000256" key="2">
    <source>
        <dbReference type="ARBA" id="ARBA00023002"/>
    </source>
</evidence>
<sequence length="327" mass="37066">MNNTVKTDILYPESEFLLVVEAKQQGMPAAAWAEENRAFLKAAILRHRGVILRGFDCDRNGFSATAKALEPEAIDYRGGIGPRTLVAPEVYNSTELPPKHSLAQHHEMAYNAYWPMQILFFCEEPPEEGGATTLCDARRLYESLPTSLRDKFLHHGLKYVRNYTKDTPYRSIQETFGTTDPQWITEFCKKNGVQAEWHGENRLTLTQRAPAVRAHPETGTPAFFNTLVLWHYTYWSKLLGSFTGTMSSAAQGEVWQNAFYGDGTPIEDSVVADILALYEEQEVSIEWKKNDVLYFDNMLASHGRLPFAGRRKILASFRSPRYAAQSA</sequence>
<dbReference type="EMBL" id="CP022163">
    <property type="protein sequence ID" value="ATB30098.1"/>
    <property type="molecule type" value="Genomic_DNA"/>
</dbReference>
<dbReference type="InterPro" id="IPR042098">
    <property type="entry name" value="TauD-like_sf"/>
</dbReference>
<evidence type="ECO:0000256" key="1">
    <source>
        <dbReference type="ARBA" id="ARBA00001954"/>
    </source>
</evidence>
<evidence type="ECO:0000313" key="5">
    <source>
        <dbReference type="EMBL" id="ATB30098.1"/>
    </source>
</evidence>
<keyword evidence="3" id="KW-0045">Antibiotic biosynthesis</keyword>
<keyword evidence="2" id="KW-0560">Oxidoreductase</keyword>
<protein>
    <recommendedName>
        <fullName evidence="4">TauD/TfdA-like domain-containing protein</fullName>
    </recommendedName>
</protein>
<reference evidence="5 6" key="1">
    <citation type="submission" date="2017-06" db="EMBL/GenBank/DDBJ databases">
        <authorList>
            <person name="Kim H.J."/>
            <person name="Triplett B.A."/>
        </authorList>
    </citation>
    <scope>NUCLEOTIDE SEQUENCE [LARGE SCALE GENOMIC DNA]</scope>
    <source>
        <strain evidence="5 6">DSM 14713</strain>
    </source>
</reference>
<dbReference type="KEGG" id="mbd:MEBOL_003553"/>
<dbReference type="GO" id="GO:0016706">
    <property type="term" value="F:2-oxoglutarate-dependent dioxygenase activity"/>
    <property type="evidence" value="ECO:0007669"/>
    <property type="project" value="UniProtKB-ARBA"/>
</dbReference>
<feature type="domain" description="TauD/TfdA-like" evidence="4">
    <location>
        <begin position="30"/>
        <end position="314"/>
    </location>
</feature>
<dbReference type="AlphaFoldDB" id="A0A250IFR3"/>
<dbReference type="PANTHER" id="PTHR10696:SF56">
    <property type="entry name" value="TAUD_TFDA-LIKE DOMAIN-CONTAINING PROTEIN"/>
    <property type="match status" value="1"/>
</dbReference>
<gene>
    <name evidence="5" type="ORF">MEBOL_003553</name>
</gene>
<comment type="cofactor">
    <cofactor evidence="1">
        <name>Fe(2+)</name>
        <dbReference type="ChEBI" id="CHEBI:29033"/>
    </cofactor>
</comment>
<dbReference type="RefSeq" id="WP_157775125.1">
    <property type="nucleotide sequence ID" value="NZ_CP022163.1"/>
</dbReference>
<name>A0A250IFR3_9BACT</name>
<evidence type="ECO:0000256" key="3">
    <source>
        <dbReference type="ARBA" id="ARBA00023194"/>
    </source>
</evidence>
<proteinExistence type="predicted"/>
<organism evidence="5 6">
    <name type="scientific">Melittangium boletus DSM 14713</name>
    <dbReference type="NCBI Taxonomy" id="1294270"/>
    <lineage>
        <taxon>Bacteria</taxon>
        <taxon>Pseudomonadati</taxon>
        <taxon>Myxococcota</taxon>
        <taxon>Myxococcia</taxon>
        <taxon>Myxococcales</taxon>
        <taxon>Cystobacterineae</taxon>
        <taxon>Archangiaceae</taxon>
        <taxon>Melittangium</taxon>
    </lineage>
</organism>
<dbReference type="InterPro" id="IPR050411">
    <property type="entry name" value="AlphaKG_dependent_hydroxylases"/>
</dbReference>
<evidence type="ECO:0000259" key="4">
    <source>
        <dbReference type="Pfam" id="PF02668"/>
    </source>
</evidence>
<dbReference type="InterPro" id="IPR003819">
    <property type="entry name" value="TauD/TfdA-like"/>
</dbReference>